<name>A0A4Y8KT35_9MICO</name>
<feature type="signal peptide" evidence="2">
    <location>
        <begin position="1"/>
        <end position="29"/>
    </location>
</feature>
<dbReference type="InterPro" id="IPR016047">
    <property type="entry name" value="M23ase_b-sheet_dom"/>
</dbReference>
<accession>A0A4Y8KT35</accession>
<keyword evidence="1 2" id="KW-0732">Signal</keyword>
<evidence type="ECO:0000259" key="3">
    <source>
        <dbReference type="Pfam" id="PF01551"/>
    </source>
</evidence>
<dbReference type="Proteomes" id="UP000298218">
    <property type="component" value="Unassembled WGS sequence"/>
</dbReference>
<evidence type="ECO:0000256" key="1">
    <source>
        <dbReference type="ARBA" id="ARBA00022729"/>
    </source>
</evidence>
<dbReference type="PANTHER" id="PTHR21666">
    <property type="entry name" value="PEPTIDASE-RELATED"/>
    <property type="match status" value="1"/>
</dbReference>
<dbReference type="EMBL" id="SOHQ01000028">
    <property type="protein sequence ID" value="TFD78470.1"/>
    <property type="molecule type" value="Genomic_DNA"/>
</dbReference>
<dbReference type="GO" id="GO:0004222">
    <property type="term" value="F:metalloendopeptidase activity"/>
    <property type="evidence" value="ECO:0007669"/>
    <property type="project" value="TreeGrafter"/>
</dbReference>
<proteinExistence type="predicted"/>
<dbReference type="InterPro" id="IPR011055">
    <property type="entry name" value="Dup_hybrid_motif"/>
</dbReference>
<dbReference type="SUPFAM" id="SSF51261">
    <property type="entry name" value="Duplicated hybrid motif"/>
    <property type="match status" value="1"/>
</dbReference>
<dbReference type="CDD" id="cd12797">
    <property type="entry name" value="M23_peptidase"/>
    <property type="match status" value="1"/>
</dbReference>
<organism evidence="4 5">
    <name type="scientific">Cryobacterium psychrophilum</name>
    <dbReference type="NCBI Taxonomy" id="41988"/>
    <lineage>
        <taxon>Bacteria</taxon>
        <taxon>Bacillati</taxon>
        <taxon>Actinomycetota</taxon>
        <taxon>Actinomycetes</taxon>
        <taxon>Micrococcales</taxon>
        <taxon>Microbacteriaceae</taxon>
        <taxon>Cryobacterium</taxon>
    </lineage>
</organism>
<comment type="caution">
    <text evidence="4">The sequence shown here is derived from an EMBL/GenBank/DDBJ whole genome shotgun (WGS) entry which is preliminary data.</text>
</comment>
<feature type="chain" id="PRO_5039201804" evidence="2">
    <location>
        <begin position="30"/>
        <end position="173"/>
    </location>
</feature>
<evidence type="ECO:0000313" key="4">
    <source>
        <dbReference type="EMBL" id="TFD78470.1"/>
    </source>
</evidence>
<dbReference type="RefSeq" id="WP_134174322.1">
    <property type="nucleotide sequence ID" value="NZ_SODI01000001.1"/>
</dbReference>
<dbReference type="OrthoDB" id="5245088at2"/>
<evidence type="ECO:0000256" key="2">
    <source>
        <dbReference type="SAM" id="SignalP"/>
    </source>
</evidence>
<protein>
    <submittedName>
        <fullName evidence="4">M23 family metallopeptidase</fullName>
    </submittedName>
</protein>
<dbReference type="PANTHER" id="PTHR21666:SF289">
    <property type="entry name" value="L-ALA--D-GLU ENDOPEPTIDASE"/>
    <property type="match status" value="1"/>
</dbReference>
<reference evidence="4 5" key="1">
    <citation type="submission" date="2019-03" db="EMBL/GenBank/DDBJ databases">
        <title>Genomics of glacier-inhabiting Cryobacterium strains.</title>
        <authorList>
            <person name="Liu Q."/>
            <person name="Xin Y.-H."/>
        </authorList>
    </citation>
    <scope>NUCLEOTIDE SEQUENCE [LARGE SCALE GENOMIC DNA]</scope>
    <source>
        <strain evidence="4 5">CGMCC 1.4292</strain>
    </source>
</reference>
<dbReference type="AlphaFoldDB" id="A0A4Y8KT35"/>
<evidence type="ECO:0000313" key="5">
    <source>
        <dbReference type="Proteomes" id="UP000298218"/>
    </source>
</evidence>
<dbReference type="Gene3D" id="2.70.70.10">
    <property type="entry name" value="Glucose Permease (Domain IIA)"/>
    <property type="match status" value="1"/>
</dbReference>
<dbReference type="InterPro" id="IPR050570">
    <property type="entry name" value="Cell_wall_metabolism_enzyme"/>
</dbReference>
<sequence>MFTRKGPARSFRIALLAPLVLVVFASATAAATPWSWPLAPPHTIEAGFIAPLTPYVAGHRGIDVPAERGAAVFAPSAGVVSFAGVVADRPVVSIAHAGDLISSVEPVDAVVTVGDRVAAGQQVGTLAAGGHCARRCLHFGVREHGLYVSPLRFLGGLPRAVLLPNQARGWASR</sequence>
<feature type="domain" description="M23ase beta-sheet core" evidence="3">
    <location>
        <begin position="58"/>
        <end position="150"/>
    </location>
</feature>
<gene>
    <name evidence="4" type="ORF">E3T53_09770</name>
</gene>
<keyword evidence="5" id="KW-1185">Reference proteome</keyword>
<dbReference type="Pfam" id="PF01551">
    <property type="entry name" value="Peptidase_M23"/>
    <property type="match status" value="1"/>
</dbReference>